<evidence type="ECO:0000313" key="2">
    <source>
        <dbReference type="Proteomes" id="UP000321301"/>
    </source>
</evidence>
<dbReference type="EMBL" id="BJYV01000006">
    <property type="protein sequence ID" value="GEO21190.1"/>
    <property type="molecule type" value="Genomic_DNA"/>
</dbReference>
<proteinExistence type="predicted"/>
<accession>A0A512CAI9</accession>
<dbReference type="Proteomes" id="UP000321301">
    <property type="component" value="Unassembled WGS sequence"/>
</dbReference>
<comment type="caution">
    <text evidence="1">The sequence shown here is derived from an EMBL/GenBank/DDBJ whole genome shotgun (WGS) entry which is preliminary data.</text>
</comment>
<reference evidence="1 2" key="1">
    <citation type="submission" date="2019-07" db="EMBL/GenBank/DDBJ databases">
        <title>Whole genome shotgun sequence of Cyclobacterium qasimii NBRC 106168.</title>
        <authorList>
            <person name="Hosoyama A."/>
            <person name="Uohara A."/>
            <person name="Ohji S."/>
            <person name="Ichikawa N."/>
        </authorList>
    </citation>
    <scope>NUCLEOTIDE SEQUENCE [LARGE SCALE GENOMIC DNA]</scope>
    <source>
        <strain evidence="1 2">NBRC 106168</strain>
    </source>
</reference>
<organism evidence="1 2">
    <name type="scientific">Cyclobacterium qasimii</name>
    <dbReference type="NCBI Taxonomy" id="1350429"/>
    <lineage>
        <taxon>Bacteria</taxon>
        <taxon>Pseudomonadati</taxon>
        <taxon>Bacteroidota</taxon>
        <taxon>Cytophagia</taxon>
        <taxon>Cytophagales</taxon>
        <taxon>Cyclobacteriaceae</taxon>
        <taxon>Cyclobacterium</taxon>
    </lineage>
</organism>
<gene>
    <name evidence="1" type="ORF">CQA01_17240</name>
</gene>
<name>A0A512CAI9_9BACT</name>
<dbReference type="AlphaFoldDB" id="A0A512CAI9"/>
<sequence length="82" mass="9340">MCATPLIPPPESTRPVFIFYFAYSAVNLQRVSNLQYDLSHLIGVIGYLLTTMEARWPVLYKKIKANPFNGLAFNNLIFIGFI</sequence>
<protein>
    <submittedName>
        <fullName evidence="1">Uncharacterized protein</fullName>
    </submittedName>
</protein>
<keyword evidence="2" id="KW-1185">Reference proteome</keyword>
<evidence type="ECO:0000313" key="1">
    <source>
        <dbReference type="EMBL" id="GEO21190.1"/>
    </source>
</evidence>